<dbReference type="GO" id="GO:0016887">
    <property type="term" value="F:ATP hydrolysis activity"/>
    <property type="evidence" value="ECO:0007669"/>
    <property type="project" value="InterPro"/>
</dbReference>
<feature type="domain" description="ABC transporter" evidence="3">
    <location>
        <begin position="3"/>
        <end position="225"/>
    </location>
</feature>
<comment type="caution">
    <text evidence="4">The sequence shown here is derived from an EMBL/GenBank/DDBJ whole genome shotgun (WGS) entry which is preliminary data.</text>
</comment>
<dbReference type="SMART" id="SM00382">
    <property type="entry name" value="AAA"/>
    <property type="match status" value="1"/>
</dbReference>
<keyword evidence="2 4" id="KW-0067">ATP-binding</keyword>
<dbReference type="PANTHER" id="PTHR43850">
    <property type="entry name" value="ABC TRANSPORTER ATP-BINDING PROTEIN MA_4021-RELATED"/>
    <property type="match status" value="1"/>
</dbReference>
<dbReference type="EMBL" id="DTIB01000055">
    <property type="protein sequence ID" value="HGB24896.1"/>
    <property type="molecule type" value="Genomic_DNA"/>
</dbReference>
<dbReference type="AlphaFoldDB" id="A0A7C3SKW0"/>
<protein>
    <submittedName>
        <fullName evidence="4">ATP-binding cassette domain-containing protein</fullName>
    </submittedName>
</protein>
<dbReference type="GO" id="GO:0005524">
    <property type="term" value="F:ATP binding"/>
    <property type="evidence" value="ECO:0007669"/>
    <property type="project" value="UniProtKB-KW"/>
</dbReference>
<evidence type="ECO:0000256" key="1">
    <source>
        <dbReference type="ARBA" id="ARBA00022741"/>
    </source>
</evidence>
<dbReference type="EMBL" id="DRZM01000206">
    <property type="protein sequence ID" value="HHP05480.1"/>
    <property type="molecule type" value="Genomic_DNA"/>
</dbReference>
<dbReference type="PANTHER" id="PTHR43850:SF2">
    <property type="entry name" value="ABC TRANSPORTER ATP-BINDING PROTEIN MA_4021-RELATED"/>
    <property type="match status" value="1"/>
</dbReference>
<evidence type="ECO:0000313" key="4">
    <source>
        <dbReference type="EMBL" id="HGB24896.1"/>
    </source>
</evidence>
<dbReference type="PROSITE" id="PS50893">
    <property type="entry name" value="ABC_TRANSPORTER_2"/>
    <property type="match status" value="1"/>
</dbReference>
<proteinExistence type="predicted"/>
<dbReference type="Gene3D" id="3.40.50.300">
    <property type="entry name" value="P-loop containing nucleotide triphosphate hydrolases"/>
    <property type="match status" value="1"/>
</dbReference>
<organism evidence="4">
    <name type="scientific">Thermofilum pendens</name>
    <dbReference type="NCBI Taxonomy" id="2269"/>
    <lineage>
        <taxon>Archaea</taxon>
        <taxon>Thermoproteota</taxon>
        <taxon>Thermoprotei</taxon>
        <taxon>Thermofilales</taxon>
        <taxon>Thermofilaceae</taxon>
        <taxon>Thermofilum</taxon>
    </lineage>
</organism>
<dbReference type="InterPro" id="IPR003439">
    <property type="entry name" value="ABC_transporter-like_ATP-bd"/>
</dbReference>
<dbReference type="InterPro" id="IPR003593">
    <property type="entry name" value="AAA+_ATPase"/>
</dbReference>
<keyword evidence="1" id="KW-0547">Nucleotide-binding</keyword>
<accession>A0A7C3SKW0</accession>
<evidence type="ECO:0000256" key="2">
    <source>
        <dbReference type="ARBA" id="ARBA00022840"/>
    </source>
</evidence>
<name>A0A7C3SKW0_THEPE</name>
<dbReference type="SUPFAM" id="SSF52540">
    <property type="entry name" value="P-loop containing nucleoside triphosphate hydrolases"/>
    <property type="match status" value="1"/>
</dbReference>
<dbReference type="InterPro" id="IPR027417">
    <property type="entry name" value="P-loop_NTPase"/>
</dbReference>
<evidence type="ECO:0000313" key="5">
    <source>
        <dbReference type="EMBL" id="HHP05480.1"/>
    </source>
</evidence>
<sequence length="261" mass="28480">MPIELLGVYARYGGRDYVLRNVNARISGDTVILGPNGSGKTTLMRAILGFVVSREGKVLVDGVDVDSIRGAPGLMATNLREVMINSKQPVRDVVRFVLELVDGDYSYFTDVAERFLGRSALAKNFTALSEGQRRVVLNAMALASRARYILLDEPFEGLDPARRVAMLNEILGADGVKVVSTHVTWMLKNLPSWDLYLVVEGAVYGPLKVSELGELKISGKPVEDAALTIELRSGSRVYLSKTSGTPLSSLDTLDKLYEVIS</sequence>
<dbReference type="Pfam" id="PF00005">
    <property type="entry name" value="ABC_tran"/>
    <property type="match status" value="1"/>
</dbReference>
<gene>
    <name evidence="5" type="ORF">ENM88_07040</name>
    <name evidence="4" type="ORF">ENV88_02405</name>
</gene>
<evidence type="ECO:0000259" key="3">
    <source>
        <dbReference type="PROSITE" id="PS50893"/>
    </source>
</evidence>
<reference evidence="4" key="1">
    <citation type="journal article" date="2020" name="mSystems">
        <title>Genome- and Community-Level Interaction Insights into Carbon Utilization and Element Cycling Functions of Hydrothermarchaeota in Hydrothermal Sediment.</title>
        <authorList>
            <person name="Zhou Z."/>
            <person name="Liu Y."/>
            <person name="Xu W."/>
            <person name="Pan J."/>
            <person name="Luo Z.H."/>
            <person name="Li M."/>
        </authorList>
    </citation>
    <scope>NUCLEOTIDE SEQUENCE [LARGE SCALE GENOMIC DNA]</scope>
    <source>
        <strain evidence="5">SpSt-1125</strain>
        <strain evidence="4">SpSt-8</strain>
    </source>
</reference>